<dbReference type="EMBL" id="BKCJ010273330">
    <property type="protein sequence ID" value="GEZ39174.1"/>
    <property type="molecule type" value="Genomic_DNA"/>
</dbReference>
<feature type="domain" description="Retrovirus-related Pol polyprotein from transposon TNT 1-94-like beta-barrel" evidence="1">
    <location>
        <begin position="452"/>
        <end position="525"/>
    </location>
</feature>
<evidence type="ECO:0000259" key="1">
    <source>
        <dbReference type="Pfam" id="PF22936"/>
    </source>
</evidence>
<name>A0A699IAE6_TANCI</name>
<organism evidence="2">
    <name type="scientific">Tanacetum cinerariifolium</name>
    <name type="common">Dalmatian daisy</name>
    <name type="synonym">Chrysanthemum cinerariifolium</name>
    <dbReference type="NCBI Taxonomy" id="118510"/>
    <lineage>
        <taxon>Eukaryota</taxon>
        <taxon>Viridiplantae</taxon>
        <taxon>Streptophyta</taxon>
        <taxon>Embryophyta</taxon>
        <taxon>Tracheophyta</taxon>
        <taxon>Spermatophyta</taxon>
        <taxon>Magnoliopsida</taxon>
        <taxon>eudicotyledons</taxon>
        <taxon>Gunneridae</taxon>
        <taxon>Pentapetalae</taxon>
        <taxon>asterids</taxon>
        <taxon>campanulids</taxon>
        <taxon>Asterales</taxon>
        <taxon>Asteraceae</taxon>
        <taxon>Asteroideae</taxon>
        <taxon>Anthemideae</taxon>
        <taxon>Anthemidinae</taxon>
        <taxon>Tanacetum</taxon>
    </lineage>
</organism>
<evidence type="ECO:0000313" key="2">
    <source>
        <dbReference type="EMBL" id="GEZ39174.1"/>
    </source>
</evidence>
<dbReference type="InterPro" id="IPR054722">
    <property type="entry name" value="PolX-like_BBD"/>
</dbReference>
<dbReference type="InterPro" id="IPR036875">
    <property type="entry name" value="Znf_CCHC_sf"/>
</dbReference>
<gene>
    <name evidence="2" type="ORF">Tci_511147</name>
</gene>
<proteinExistence type="predicted"/>
<protein>
    <recommendedName>
        <fullName evidence="1">Retrovirus-related Pol polyprotein from transposon TNT 1-94-like beta-barrel domain-containing protein</fullName>
    </recommendedName>
</protein>
<dbReference type="GO" id="GO:0003676">
    <property type="term" value="F:nucleic acid binding"/>
    <property type="evidence" value="ECO:0007669"/>
    <property type="project" value="InterPro"/>
</dbReference>
<dbReference type="Gene3D" id="4.10.60.10">
    <property type="entry name" value="Zinc finger, CCHC-type"/>
    <property type="match status" value="1"/>
</dbReference>
<reference evidence="2" key="1">
    <citation type="journal article" date="2019" name="Sci. Rep.">
        <title>Draft genome of Tanacetum cinerariifolium, the natural source of mosquito coil.</title>
        <authorList>
            <person name="Yamashiro T."/>
            <person name="Shiraishi A."/>
            <person name="Satake H."/>
            <person name="Nakayama K."/>
        </authorList>
    </citation>
    <scope>NUCLEOTIDE SEQUENCE</scope>
</reference>
<dbReference type="GO" id="GO:0008270">
    <property type="term" value="F:zinc ion binding"/>
    <property type="evidence" value="ECO:0007669"/>
    <property type="project" value="InterPro"/>
</dbReference>
<accession>A0A699IAE6</accession>
<dbReference type="Pfam" id="PF22936">
    <property type="entry name" value="Pol_BBD"/>
    <property type="match status" value="1"/>
</dbReference>
<sequence>MGHDTSKSTPAESICSTGNLSSFGKTFMHMIVNPNPRDTSEKNSGSGLFFSSILSVLIGSTDEQRLAKKNELKARGTLLMALPDKHQLKFNIHKDAKTLIKAIEKRNKPDLEKQSLDDLFNNLKIYEAEVKGSSTSSQNIQNIAFMYLNNTNSTNESVNVVPSVSAASSKATVSTVPNVDSLSDAVIHSFFASQSNTPQLDNKNLKQIDPDDLEEMDLKWQMAMLTMRSRRFLKRTERNPGASGTETIRFDMSKVECYNYHRRGHFAKECRSPRDNRNKDTHRRTAIVETSSKNLSKLLESQVYDKTGLGFDSKVFDRQVFDCKELHSHETDNSMPKNPENDSETITNLLNVESSIDKPSKHMSSTLRPIPTAVTQSSVKSPWPVKHVVNKTHSHVRRPINQRTTTKNSNFNKKVTTVTVNKVNAVQGPKGNADKASANWGNPQQALKDKGVIDSGYSRHMAGNISFLSNFKEINRGYVSFGGNPKGGKILGKGKIKTRKLDFNDVYFVKELKFNLFSVSQMCDKKNSVLFTHTEFLVLSPKFKLLDENQVLLRVPREN</sequence>
<feature type="non-terminal residue" evidence="2">
    <location>
        <position position="559"/>
    </location>
</feature>
<dbReference type="SUPFAM" id="SSF57756">
    <property type="entry name" value="Retrovirus zinc finger-like domains"/>
    <property type="match status" value="1"/>
</dbReference>
<comment type="caution">
    <text evidence="2">The sequence shown here is derived from an EMBL/GenBank/DDBJ whole genome shotgun (WGS) entry which is preliminary data.</text>
</comment>
<dbReference type="AlphaFoldDB" id="A0A699IAE6"/>